<comment type="caution">
    <text evidence="1">The sequence shown here is derived from an EMBL/GenBank/DDBJ whole genome shotgun (WGS) entry which is preliminary data.</text>
</comment>
<sequence>MPQPMRGKIHGIEMTSTARTATAGEHRMTLTCYNDTFGYGWRHVDLFTRDASGRELNWVHWTVPADGPDAADAVTARVEPTLRRTSDWRHKISAGGMDYWEADAVWADDDV</sequence>
<accession>A0A495K667</accession>
<dbReference type="Proteomes" id="UP000274762">
    <property type="component" value="Unassembled WGS sequence"/>
</dbReference>
<organism evidence="1 2">
    <name type="scientific">Williamsia marianensis</name>
    <dbReference type="NCBI Taxonomy" id="85044"/>
    <lineage>
        <taxon>Bacteria</taxon>
        <taxon>Bacillati</taxon>
        <taxon>Actinomycetota</taxon>
        <taxon>Actinomycetes</taxon>
        <taxon>Mycobacteriales</taxon>
        <taxon>Nocardiaceae</taxon>
        <taxon>Williamsia</taxon>
    </lineage>
</organism>
<accession>A0A315TA18</accession>
<gene>
    <name evidence="1" type="ORF">DFJ75_3651</name>
</gene>
<name>A0A315TA18_WILMA</name>
<reference evidence="1 2" key="1">
    <citation type="submission" date="2018-10" db="EMBL/GenBank/DDBJ databases">
        <title>Sequencing the genomes of 1000 actinobacteria strains.</title>
        <authorList>
            <person name="Klenk H.-P."/>
        </authorList>
    </citation>
    <scope>NUCLEOTIDE SEQUENCE [LARGE SCALE GENOMIC DNA]</scope>
    <source>
        <strain evidence="1 2">DSM 44343</strain>
    </source>
</reference>
<protein>
    <submittedName>
        <fullName evidence="1">Uncharacterized protein</fullName>
    </submittedName>
</protein>
<proteinExistence type="predicted"/>
<evidence type="ECO:0000313" key="1">
    <source>
        <dbReference type="EMBL" id="RKR96796.1"/>
    </source>
</evidence>
<dbReference type="AlphaFoldDB" id="A0A315TA18"/>
<evidence type="ECO:0000313" key="2">
    <source>
        <dbReference type="Proteomes" id="UP000274762"/>
    </source>
</evidence>
<dbReference type="EMBL" id="RBKV01000001">
    <property type="protein sequence ID" value="RKR96796.1"/>
    <property type="molecule type" value="Genomic_DNA"/>
</dbReference>